<dbReference type="GO" id="GO:0006950">
    <property type="term" value="P:response to stress"/>
    <property type="evidence" value="ECO:0007669"/>
    <property type="project" value="TreeGrafter"/>
</dbReference>
<accession>A0AA41YPR6</accession>
<dbReference type="InterPro" id="IPR039422">
    <property type="entry name" value="MarR/SlyA-like"/>
</dbReference>
<dbReference type="PANTHER" id="PTHR33164">
    <property type="entry name" value="TRANSCRIPTIONAL REGULATOR, MARR FAMILY"/>
    <property type="match status" value="1"/>
</dbReference>
<dbReference type="InterPro" id="IPR036390">
    <property type="entry name" value="WH_DNA-bd_sf"/>
</dbReference>
<dbReference type="EMBL" id="JAPDNT010000014">
    <property type="protein sequence ID" value="MCW3475978.1"/>
    <property type="molecule type" value="Genomic_DNA"/>
</dbReference>
<proteinExistence type="predicted"/>
<evidence type="ECO:0000313" key="2">
    <source>
        <dbReference type="EMBL" id="MCW3475978.1"/>
    </source>
</evidence>
<protein>
    <submittedName>
        <fullName evidence="2">MarR family transcriptional regulator</fullName>
    </submittedName>
</protein>
<dbReference type="GO" id="GO:0003700">
    <property type="term" value="F:DNA-binding transcription factor activity"/>
    <property type="evidence" value="ECO:0007669"/>
    <property type="project" value="InterPro"/>
</dbReference>
<evidence type="ECO:0000259" key="1">
    <source>
        <dbReference type="PROSITE" id="PS50995"/>
    </source>
</evidence>
<dbReference type="Pfam" id="PF12802">
    <property type="entry name" value="MarR_2"/>
    <property type="match status" value="1"/>
</dbReference>
<reference evidence="2" key="2">
    <citation type="submission" date="2022-10" db="EMBL/GenBank/DDBJ databases">
        <authorList>
            <person name="Trinh H.N."/>
        </authorList>
    </citation>
    <scope>NUCLEOTIDE SEQUENCE</scope>
    <source>
        <strain evidence="2">RN2-1</strain>
    </source>
</reference>
<dbReference type="SMART" id="SM00347">
    <property type="entry name" value="HTH_MARR"/>
    <property type="match status" value="1"/>
</dbReference>
<feature type="domain" description="HTH marR-type" evidence="1">
    <location>
        <begin position="12"/>
        <end position="144"/>
    </location>
</feature>
<dbReference type="RefSeq" id="WP_264714712.1">
    <property type="nucleotide sequence ID" value="NZ_JAPDNT010000014.1"/>
</dbReference>
<dbReference type="PANTHER" id="PTHR33164:SF101">
    <property type="entry name" value="TRANSCRIPTIONAL REPRESSOR MPRA"/>
    <property type="match status" value="1"/>
</dbReference>
<dbReference type="SUPFAM" id="SSF46785">
    <property type="entry name" value="Winged helix' DNA-binding domain"/>
    <property type="match status" value="1"/>
</dbReference>
<name>A0AA41YPR6_9PROT</name>
<comment type="caution">
    <text evidence="2">The sequence shown here is derived from an EMBL/GenBank/DDBJ whole genome shotgun (WGS) entry which is preliminary data.</text>
</comment>
<sequence>MFGVDDPDVAAAVRAYVKLMRASRAVLARVEPLLAAAGLTPTQLGVLEVLLHKGPMTQRELGRKVLTSAGNMTDVIDKLAARGLLRRVRDACDRRSVRVELTAEGQALIEELFPRHAADIARAMAGLDPAQLEALGALLRRLGMAAAQAGREKAPLATGGTPP</sequence>
<dbReference type="InterPro" id="IPR036388">
    <property type="entry name" value="WH-like_DNA-bd_sf"/>
</dbReference>
<organism evidence="2 3">
    <name type="scientific">Limobrevibacterium gyesilva</name>
    <dbReference type="NCBI Taxonomy" id="2991712"/>
    <lineage>
        <taxon>Bacteria</taxon>
        <taxon>Pseudomonadati</taxon>
        <taxon>Pseudomonadota</taxon>
        <taxon>Alphaproteobacteria</taxon>
        <taxon>Acetobacterales</taxon>
        <taxon>Acetobacteraceae</taxon>
        <taxon>Limobrevibacterium</taxon>
    </lineage>
</organism>
<dbReference type="Proteomes" id="UP001165679">
    <property type="component" value="Unassembled WGS sequence"/>
</dbReference>
<dbReference type="Gene3D" id="1.10.10.10">
    <property type="entry name" value="Winged helix-like DNA-binding domain superfamily/Winged helix DNA-binding domain"/>
    <property type="match status" value="1"/>
</dbReference>
<dbReference type="AlphaFoldDB" id="A0AA41YPR6"/>
<dbReference type="PRINTS" id="PR00598">
    <property type="entry name" value="HTHMARR"/>
</dbReference>
<reference evidence="2" key="1">
    <citation type="submission" date="2022-09" db="EMBL/GenBank/DDBJ databases">
        <title>Rhodovastum sp. nov. RN2-1 isolated from soil in Seongnam, South Korea.</title>
        <authorList>
            <person name="Le N.T."/>
        </authorList>
    </citation>
    <scope>NUCLEOTIDE SEQUENCE</scope>
    <source>
        <strain evidence="2">RN2-1</strain>
    </source>
</reference>
<evidence type="ECO:0000313" key="3">
    <source>
        <dbReference type="Proteomes" id="UP001165679"/>
    </source>
</evidence>
<keyword evidence="3" id="KW-1185">Reference proteome</keyword>
<dbReference type="InterPro" id="IPR000835">
    <property type="entry name" value="HTH_MarR-typ"/>
</dbReference>
<dbReference type="PROSITE" id="PS50995">
    <property type="entry name" value="HTH_MARR_2"/>
    <property type="match status" value="1"/>
</dbReference>
<gene>
    <name evidence="2" type="ORF">OL599_15475</name>
</gene>